<feature type="domain" description="Alpha-N-acetylglucosaminidase tim-barrel" evidence="3">
    <location>
        <begin position="131"/>
        <end position="450"/>
    </location>
</feature>
<evidence type="ECO:0000256" key="2">
    <source>
        <dbReference type="SAM" id="SignalP"/>
    </source>
</evidence>
<feature type="signal peptide" evidence="2">
    <location>
        <begin position="1"/>
        <end position="24"/>
    </location>
</feature>
<reference evidence="6 7" key="1">
    <citation type="submission" date="2024-07" db="EMBL/GenBank/DDBJ databases">
        <title>Molecular mechanisms and environmental adaptations of flagellar loss and biofilm growth of Rhodanobacter under environmental stress.</title>
        <authorList>
            <person name="Chen M."/>
        </authorList>
    </citation>
    <scope>NUCLEOTIDE SEQUENCE [LARGE SCALE GENOMIC DNA]</scope>
    <source>
        <strain evidence="6 7">RS22</strain>
    </source>
</reference>
<accession>A0ABV4ATM4</accession>
<organism evidence="6 7">
    <name type="scientific">Rhodanobacter humi</name>
    <dbReference type="NCBI Taxonomy" id="1888173"/>
    <lineage>
        <taxon>Bacteria</taxon>
        <taxon>Pseudomonadati</taxon>
        <taxon>Pseudomonadota</taxon>
        <taxon>Gammaproteobacteria</taxon>
        <taxon>Lysobacterales</taxon>
        <taxon>Rhodanobacteraceae</taxon>
        <taxon>Rhodanobacter</taxon>
    </lineage>
</organism>
<dbReference type="Gene3D" id="3.20.20.80">
    <property type="entry name" value="Glycosidases"/>
    <property type="match status" value="1"/>
</dbReference>
<feature type="chain" id="PRO_5045296329" evidence="2">
    <location>
        <begin position="25"/>
        <end position="731"/>
    </location>
</feature>
<dbReference type="PANTHER" id="PTHR12872">
    <property type="entry name" value="ALPHA-N-ACETYLGLUCOSAMINIDASE"/>
    <property type="match status" value="1"/>
</dbReference>
<name>A0ABV4ATM4_9GAMM</name>
<protein>
    <submittedName>
        <fullName evidence="6">Alpha-N-acetylglucosaminidase</fullName>
    </submittedName>
</protein>
<dbReference type="InterPro" id="IPR024240">
    <property type="entry name" value="NAGLU_N"/>
</dbReference>
<keyword evidence="2" id="KW-0732">Signal</keyword>
<evidence type="ECO:0000313" key="7">
    <source>
        <dbReference type="Proteomes" id="UP001562159"/>
    </source>
</evidence>
<evidence type="ECO:0000259" key="3">
    <source>
        <dbReference type="Pfam" id="PF05089"/>
    </source>
</evidence>
<dbReference type="Gene3D" id="1.20.120.670">
    <property type="entry name" value="N-acetyl-b-d-glucoasminidase"/>
    <property type="match status" value="1"/>
</dbReference>
<dbReference type="Pfam" id="PF05089">
    <property type="entry name" value="NAGLU"/>
    <property type="match status" value="1"/>
</dbReference>
<proteinExistence type="predicted"/>
<dbReference type="InterPro" id="IPR007781">
    <property type="entry name" value="NAGLU"/>
</dbReference>
<feature type="domain" description="Alpha-N-acetylglucosaminidase N-terminal" evidence="4">
    <location>
        <begin position="36"/>
        <end position="117"/>
    </location>
</feature>
<dbReference type="InterPro" id="IPR024733">
    <property type="entry name" value="NAGLU_tim-barrel"/>
</dbReference>
<sequence length="731" mass="80542">MKRALRRWLACLLLVCAGVPAAFAAEPAKPAFDIAPARAALQRLLPRQQAQFTLVALDRGHGADRFRITGTPGHIVVAATSPAVLLTGVETYLEQVVHVAIGWPGDSLARLPATLPAPASTIEHRAAVPDRYALNDTDDGYSNAYLAWPAWEHKIDLLALHGIDEVLMTIGTEEVYRRTFQDFGYSDTEMRAWIPATAHQPWWLLQNMSGFDAPLSPREYARRVALAQKIVARLRQLGMTPVFPGWFGTVPPGFVAKHSGANVVPQGTWVGFNRPDWLDPRDPLYAKVAADFYRQQRALFGESTMYKMDLLHEGGRAGDVPVAVAARGVMAALQAAHPGARWVLLGWQHNPLPAVIDAVDHQRLLIVDGLSDRYDGLDREQDWHGAPYAFGSIPNFGGHSTLGANAGVWLKRFVAWRDKPNSTLRGIAWMPEASGIDPAAFALFTALAWEPVPSDESAWFKAYADSRYGGIDTHAEAAWRILGETAYAMPSSGDSEPQDSLFEARPSQDVSTAASWSPRAMRYDAAHFGQAICELLQVAPALRSTSAYRHDVVDVARQTLANHARVLLPQIKAAWGVKDARRLHALATEWLGDMALLDRLLASDPDFLLGNWLAPARADAGNQAEAAQFEYDQRAIITVWGERQGADEGGLHDYANRELSGLVSGLYEPRWRRWFASLEQSLATGRPPEKIDWYAMEHAWAVSRAAEPTVPQGDPWQLATEVTRRLGICKP</sequence>
<dbReference type="InterPro" id="IPR029018">
    <property type="entry name" value="Hex-like_dom2"/>
</dbReference>
<dbReference type="Gene3D" id="3.30.379.10">
    <property type="entry name" value="Chitobiase/beta-hexosaminidase domain 2-like"/>
    <property type="match status" value="1"/>
</dbReference>
<dbReference type="PANTHER" id="PTHR12872:SF1">
    <property type="entry name" value="ALPHA-N-ACETYLGLUCOSAMINIDASE"/>
    <property type="match status" value="1"/>
</dbReference>
<keyword evidence="1" id="KW-0378">Hydrolase</keyword>
<keyword evidence="7" id="KW-1185">Reference proteome</keyword>
<comment type="caution">
    <text evidence="6">The sequence shown here is derived from an EMBL/GenBank/DDBJ whole genome shotgun (WGS) entry which is preliminary data.</text>
</comment>
<dbReference type="Proteomes" id="UP001562159">
    <property type="component" value="Unassembled WGS sequence"/>
</dbReference>
<evidence type="ECO:0000313" key="6">
    <source>
        <dbReference type="EMBL" id="MEY2183733.1"/>
    </source>
</evidence>
<evidence type="ECO:0000256" key="1">
    <source>
        <dbReference type="ARBA" id="ARBA00022801"/>
    </source>
</evidence>
<dbReference type="InterPro" id="IPR024732">
    <property type="entry name" value="NAGLU_C"/>
</dbReference>
<dbReference type="Pfam" id="PF12972">
    <property type="entry name" value="NAGLU_C"/>
    <property type="match status" value="1"/>
</dbReference>
<dbReference type="EMBL" id="JBGBPY010000001">
    <property type="protein sequence ID" value="MEY2183733.1"/>
    <property type="molecule type" value="Genomic_DNA"/>
</dbReference>
<gene>
    <name evidence="6" type="ORF">AB7878_15015</name>
</gene>
<evidence type="ECO:0000259" key="5">
    <source>
        <dbReference type="Pfam" id="PF12972"/>
    </source>
</evidence>
<dbReference type="Pfam" id="PF12971">
    <property type="entry name" value="NAGLU_N"/>
    <property type="match status" value="1"/>
</dbReference>
<feature type="domain" description="Alpha-N-acetylglucosaminidase C-terminal" evidence="5">
    <location>
        <begin position="459"/>
        <end position="723"/>
    </location>
</feature>
<evidence type="ECO:0000259" key="4">
    <source>
        <dbReference type="Pfam" id="PF12971"/>
    </source>
</evidence>